<evidence type="ECO:0000313" key="1">
    <source>
        <dbReference type="EMBL" id="MCL9683849.1"/>
    </source>
</evidence>
<accession>A0A9X2D035</accession>
<sequence length="299" mass="33352">MARHMLYSGEMNRVIKNHFSQKEQWQEKTITVTINPEVEFEVSYFYNLEKNAVVMSTPLAVKPVTASDFFEPPYEETVATISRELGNMNFSVSASLIGKGIGERHYAAFHKDREGKMVLFDSHISDPERFLNSADKSNLLETVWYYFTSLFRVIQFKLGFGRITHSLILEQDIEVYRLGTQSALDGVSCGYHSSGAVIAISEDIEKNDSSSLESIKNVIEDNKQLDLIAEALLNQTPKTRIKIAEISPALSTFTKATPRVTQSTASTKVSPANVTLHVPLPAVKENQAAPPSTAERPSM</sequence>
<dbReference type="AlphaFoldDB" id="A0A9X2D035"/>
<gene>
    <name evidence="1" type="ORF">LOX96_07075</name>
</gene>
<name>A0A9X2D035_9GAMM</name>
<dbReference type="RefSeq" id="WP_250420901.1">
    <property type="nucleotide sequence ID" value="NZ_JAJKBJ010000006.1"/>
</dbReference>
<dbReference type="EMBL" id="JAJKBJ010000006">
    <property type="protein sequence ID" value="MCL9683849.1"/>
    <property type="molecule type" value="Genomic_DNA"/>
</dbReference>
<keyword evidence="2" id="KW-1185">Reference proteome</keyword>
<proteinExistence type="predicted"/>
<dbReference type="Proteomes" id="UP001139721">
    <property type="component" value="Unassembled WGS sequence"/>
</dbReference>
<evidence type="ECO:0000313" key="2">
    <source>
        <dbReference type="Proteomes" id="UP001139721"/>
    </source>
</evidence>
<reference evidence="1" key="1">
    <citation type="submission" date="2021-11" db="EMBL/GenBank/DDBJ databases">
        <title>Legionella maioricencis sp. nov., a new species isolated from hot water samples in Mallorca.</title>
        <authorList>
            <person name="Crespi S."/>
            <person name="Drasar V."/>
            <person name="Salva-Serra F."/>
            <person name="Jaen-Luchoro D."/>
            <person name="Pineiro-Iglesias B."/>
            <person name="Aliaga F."/>
            <person name="Fernandez-Juarez V."/>
            <person name="Coll G."/>
            <person name="Moore E.R.B."/>
            <person name="Bennasar-Figueras A."/>
        </authorList>
    </citation>
    <scope>NUCLEOTIDE SEQUENCE</scope>
    <source>
        <strain evidence="1">HCPI-6</strain>
    </source>
</reference>
<organism evidence="1 2">
    <name type="scientific">Legionella maioricensis</name>
    <dbReference type="NCBI Taxonomy" id="2896528"/>
    <lineage>
        <taxon>Bacteria</taxon>
        <taxon>Pseudomonadati</taxon>
        <taxon>Pseudomonadota</taxon>
        <taxon>Gammaproteobacteria</taxon>
        <taxon>Legionellales</taxon>
        <taxon>Legionellaceae</taxon>
        <taxon>Legionella</taxon>
    </lineage>
</organism>
<protein>
    <submittedName>
        <fullName evidence="1">Uncharacterized protein</fullName>
    </submittedName>
</protein>
<comment type="caution">
    <text evidence="1">The sequence shown here is derived from an EMBL/GenBank/DDBJ whole genome shotgun (WGS) entry which is preliminary data.</text>
</comment>